<feature type="transmembrane region" description="Helical" evidence="1">
    <location>
        <begin position="62"/>
        <end position="80"/>
    </location>
</feature>
<gene>
    <name evidence="2" type="ORF">VZ95_19690</name>
</gene>
<keyword evidence="3" id="KW-1185">Reference proteome</keyword>
<accession>A0A0F3IMX1</accession>
<dbReference type="AlphaFoldDB" id="A0A0F3IMX1"/>
<evidence type="ECO:0000313" key="3">
    <source>
        <dbReference type="Proteomes" id="UP000033774"/>
    </source>
</evidence>
<comment type="caution">
    <text evidence="2">The sequence shown here is derived from an EMBL/GenBank/DDBJ whole genome shotgun (WGS) entry which is preliminary data.</text>
</comment>
<reference evidence="2 3" key="1">
    <citation type="submission" date="2015-03" db="EMBL/GenBank/DDBJ databases">
        <title>Draft genome sequence of Elstera litoralis.</title>
        <authorList>
            <person name="Rahalkar M.C."/>
            <person name="Dhakephalkar P.K."/>
            <person name="Pore S.D."/>
            <person name="Arora P."/>
            <person name="Kapse N.G."/>
            <person name="Pandit P.S."/>
        </authorList>
    </citation>
    <scope>NUCLEOTIDE SEQUENCE [LARGE SCALE GENOMIC DNA]</scope>
    <source>
        <strain evidence="2 3">Dia-1</strain>
    </source>
</reference>
<keyword evidence="1" id="KW-0812">Transmembrane</keyword>
<keyword evidence="1" id="KW-1133">Transmembrane helix</keyword>
<keyword evidence="1" id="KW-0472">Membrane</keyword>
<evidence type="ECO:0000313" key="2">
    <source>
        <dbReference type="EMBL" id="KJV08046.1"/>
    </source>
</evidence>
<feature type="transmembrane region" description="Helical" evidence="1">
    <location>
        <begin position="21"/>
        <end position="50"/>
    </location>
</feature>
<organism evidence="2 3">
    <name type="scientific">Elstera litoralis</name>
    <dbReference type="NCBI Taxonomy" id="552518"/>
    <lineage>
        <taxon>Bacteria</taxon>
        <taxon>Pseudomonadati</taxon>
        <taxon>Pseudomonadota</taxon>
        <taxon>Alphaproteobacteria</taxon>
        <taxon>Rhodospirillales</taxon>
        <taxon>Rhodospirillaceae</taxon>
        <taxon>Elstera</taxon>
    </lineage>
</organism>
<evidence type="ECO:0000256" key="1">
    <source>
        <dbReference type="SAM" id="Phobius"/>
    </source>
</evidence>
<dbReference type="Proteomes" id="UP000033774">
    <property type="component" value="Unassembled WGS sequence"/>
</dbReference>
<sequence length="118" mass="13451">MIFFRNVIDKERIKSTIYGMICINSMSFLCVILFFLIVIPLSEIFGIYLIGDIPDISEVSNLLLFTIFLIVIVVLSALFCSRTKEAFGALDCYNFFGLFSEVHLNRKSVNSKKNALSY</sequence>
<name>A0A0F3IMX1_9PROT</name>
<proteinExistence type="predicted"/>
<dbReference type="EMBL" id="LAJY01000772">
    <property type="protein sequence ID" value="KJV08046.1"/>
    <property type="molecule type" value="Genomic_DNA"/>
</dbReference>
<protein>
    <submittedName>
        <fullName evidence="2">Uncharacterized protein</fullName>
    </submittedName>
</protein>